<comment type="caution">
    <text evidence="3">The sequence shown here is derived from an EMBL/GenBank/DDBJ whole genome shotgun (WGS) entry which is preliminary data.</text>
</comment>
<gene>
    <name evidence="3" type="ORF">DEM34_01390</name>
</gene>
<dbReference type="EMBL" id="QFFI01000002">
    <property type="protein sequence ID" value="PWG65424.1"/>
    <property type="molecule type" value="Genomic_DNA"/>
</dbReference>
<sequence length="320" mass="34417">MFRNACSSSVAIGIGAALGLALASGAATAQYPERPVTYVNPFSPGGECDIAMRMIQPKLEERLGVDVPIEYHEGGGGAVGWAHVADQAPDGYTIACFSIPHIIAQPLARDPGYETDDLELIYTYQSNPQVLVVRDDSPYENLEDFIADASENPGSITVGGTGTASGNHLGAVRLMQAADIELTWIPFPGTGPTIPALEGGHVGALMTNSTVAHQNSDKFRALAVASEDRLPFMQDVPTFRELGYDIQEAIHRGVLAPAGFPDEAKQLLAEHLDEITGELAPRMEEMGHFVEYLGPEESAELVERLQPEYRQLLDDIGMLD</sequence>
<dbReference type="OrthoDB" id="9780943at2"/>
<protein>
    <submittedName>
        <fullName evidence="3">C4-dicarboxylate ABC transporter substrate-binding protein</fullName>
    </submittedName>
</protein>
<dbReference type="PIRSF" id="PIRSF017082">
    <property type="entry name" value="YflP"/>
    <property type="match status" value="1"/>
</dbReference>
<feature type="signal peptide" evidence="2">
    <location>
        <begin position="1"/>
        <end position="29"/>
    </location>
</feature>
<dbReference type="CDD" id="cd07012">
    <property type="entry name" value="PBP2_Bug_TTT"/>
    <property type="match status" value="1"/>
</dbReference>
<dbReference type="Pfam" id="PF03401">
    <property type="entry name" value="TctC"/>
    <property type="match status" value="1"/>
</dbReference>
<dbReference type="Proteomes" id="UP000245474">
    <property type="component" value="Unassembled WGS sequence"/>
</dbReference>
<name>A0A2U2N8Z0_9GAMM</name>
<evidence type="ECO:0000256" key="2">
    <source>
        <dbReference type="SAM" id="SignalP"/>
    </source>
</evidence>
<accession>A0A2U2N8Z0</accession>
<dbReference type="RefSeq" id="WP_109675493.1">
    <property type="nucleotide sequence ID" value="NZ_CP086615.1"/>
</dbReference>
<dbReference type="Gene3D" id="3.40.190.10">
    <property type="entry name" value="Periplasmic binding protein-like II"/>
    <property type="match status" value="1"/>
</dbReference>
<dbReference type="PANTHER" id="PTHR42928">
    <property type="entry name" value="TRICARBOXYLATE-BINDING PROTEIN"/>
    <property type="match status" value="1"/>
</dbReference>
<dbReference type="PANTHER" id="PTHR42928:SF5">
    <property type="entry name" value="BLR1237 PROTEIN"/>
    <property type="match status" value="1"/>
</dbReference>
<dbReference type="InterPro" id="IPR042100">
    <property type="entry name" value="Bug_dom1"/>
</dbReference>
<comment type="similarity">
    <text evidence="1">Belongs to the UPF0065 (bug) family.</text>
</comment>
<reference evidence="3 4" key="1">
    <citation type="submission" date="2018-05" db="EMBL/GenBank/DDBJ databases">
        <title>Spiribacter halobius sp. nov., a moderately halophilic bacterium isolated from marine solar saltern.</title>
        <authorList>
            <person name="Zheng W.-S."/>
            <person name="Lu D.-C."/>
            <person name="Du Z.-J."/>
        </authorList>
    </citation>
    <scope>NUCLEOTIDE SEQUENCE [LARGE SCALE GENOMIC DNA]</scope>
    <source>
        <strain evidence="3 4">E85</strain>
    </source>
</reference>
<keyword evidence="4" id="KW-1185">Reference proteome</keyword>
<dbReference type="Gene3D" id="3.40.190.150">
    <property type="entry name" value="Bordetella uptake gene, domain 1"/>
    <property type="match status" value="1"/>
</dbReference>
<keyword evidence="2" id="KW-0732">Signal</keyword>
<proteinExistence type="inferred from homology"/>
<dbReference type="SUPFAM" id="SSF53850">
    <property type="entry name" value="Periplasmic binding protein-like II"/>
    <property type="match status" value="1"/>
</dbReference>
<evidence type="ECO:0000256" key="1">
    <source>
        <dbReference type="ARBA" id="ARBA00006987"/>
    </source>
</evidence>
<dbReference type="InterPro" id="IPR005064">
    <property type="entry name" value="BUG"/>
</dbReference>
<dbReference type="AlphaFoldDB" id="A0A2U2N8Z0"/>
<feature type="chain" id="PRO_5015514978" evidence="2">
    <location>
        <begin position="30"/>
        <end position="320"/>
    </location>
</feature>
<evidence type="ECO:0000313" key="3">
    <source>
        <dbReference type="EMBL" id="PWG65424.1"/>
    </source>
</evidence>
<organism evidence="3 4">
    <name type="scientific">Sediminicurvatus halobius</name>
    <dbReference type="NCBI Taxonomy" id="2182432"/>
    <lineage>
        <taxon>Bacteria</taxon>
        <taxon>Pseudomonadati</taxon>
        <taxon>Pseudomonadota</taxon>
        <taxon>Gammaproteobacteria</taxon>
        <taxon>Chromatiales</taxon>
        <taxon>Ectothiorhodospiraceae</taxon>
        <taxon>Sediminicurvatus</taxon>
    </lineage>
</organism>
<evidence type="ECO:0000313" key="4">
    <source>
        <dbReference type="Proteomes" id="UP000245474"/>
    </source>
</evidence>